<organism evidence="1 2">
    <name type="scientific">Candidatus Proximibacter danicus</name>
    <dbReference type="NCBI Taxonomy" id="2954365"/>
    <lineage>
        <taxon>Bacteria</taxon>
        <taxon>Pseudomonadati</taxon>
        <taxon>Pseudomonadota</taxon>
        <taxon>Betaproteobacteria</taxon>
        <taxon>Candidatus Proximibacter</taxon>
    </lineage>
</organism>
<evidence type="ECO:0000313" key="2">
    <source>
        <dbReference type="Proteomes" id="UP000886689"/>
    </source>
</evidence>
<name>A0A9D7K1A6_9PROT</name>
<dbReference type="Proteomes" id="UP000886689">
    <property type="component" value="Unassembled WGS sequence"/>
</dbReference>
<evidence type="ECO:0008006" key="3">
    <source>
        <dbReference type="Google" id="ProtNLM"/>
    </source>
</evidence>
<sequence>MIVKRLGSALFLVLLALSVAGCASYAGRGLTPGIATLPEVLATMGAPAMQWREADGRQQLAYPRGPEGVHTFMVHLDTAGKLVRIENVLDERHFARIVPGVSTPEDVLRLLGPSTPQWTAYFMARDERVWEWLFCDSGGYQARFDVLFDGTTNIVRTTFARPDYRGPDGGVPVCVPMAETD</sequence>
<reference evidence="1" key="1">
    <citation type="submission" date="2020-10" db="EMBL/GenBank/DDBJ databases">
        <title>Connecting structure to function with the recovery of over 1000 high-quality activated sludge metagenome-assembled genomes encoding full-length rRNA genes using long-read sequencing.</title>
        <authorList>
            <person name="Singleton C.M."/>
            <person name="Petriglieri F."/>
            <person name="Kristensen J.M."/>
            <person name="Kirkegaard R.H."/>
            <person name="Michaelsen T.Y."/>
            <person name="Andersen M.H."/>
            <person name="Karst S.M."/>
            <person name="Dueholm M.S."/>
            <person name="Nielsen P.H."/>
            <person name="Albertsen M."/>
        </authorList>
    </citation>
    <scope>NUCLEOTIDE SEQUENCE</scope>
    <source>
        <strain evidence="1">Hirt_18-Q3-R61-65_BATAC.395</strain>
    </source>
</reference>
<dbReference type="PROSITE" id="PS51257">
    <property type="entry name" value="PROKAR_LIPOPROTEIN"/>
    <property type="match status" value="1"/>
</dbReference>
<comment type="caution">
    <text evidence="1">The sequence shown here is derived from an EMBL/GenBank/DDBJ whole genome shotgun (WGS) entry which is preliminary data.</text>
</comment>
<gene>
    <name evidence="1" type="ORF">IPL58_01590</name>
</gene>
<accession>A0A9D7K1A6</accession>
<proteinExistence type="predicted"/>
<protein>
    <recommendedName>
        <fullName evidence="3">Lipoprotein SmpA/OmlA domain-containing protein</fullName>
    </recommendedName>
</protein>
<evidence type="ECO:0000313" key="1">
    <source>
        <dbReference type="EMBL" id="MBK8522922.1"/>
    </source>
</evidence>
<dbReference type="AlphaFoldDB" id="A0A9D7K1A6"/>
<dbReference type="EMBL" id="JADJUC010000001">
    <property type="protein sequence ID" value="MBK8522922.1"/>
    <property type="molecule type" value="Genomic_DNA"/>
</dbReference>